<evidence type="ECO:0000259" key="1">
    <source>
        <dbReference type="Pfam" id="PF13649"/>
    </source>
</evidence>
<dbReference type="SUPFAM" id="SSF53335">
    <property type="entry name" value="S-adenosyl-L-methionine-dependent methyltransferases"/>
    <property type="match status" value="1"/>
</dbReference>
<dbReference type="InterPro" id="IPR029063">
    <property type="entry name" value="SAM-dependent_MTases_sf"/>
</dbReference>
<dbReference type="Pfam" id="PF13649">
    <property type="entry name" value="Methyltransf_25"/>
    <property type="match status" value="1"/>
</dbReference>
<dbReference type="EMBL" id="FZNV01000003">
    <property type="protein sequence ID" value="SNR54564.1"/>
    <property type="molecule type" value="Genomic_DNA"/>
</dbReference>
<evidence type="ECO:0000313" key="2">
    <source>
        <dbReference type="EMBL" id="SNR54564.1"/>
    </source>
</evidence>
<dbReference type="CDD" id="cd02440">
    <property type="entry name" value="AdoMet_MTases"/>
    <property type="match status" value="1"/>
</dbReference>
<gene>
    <name evidence="2" type="ORF">SAMN04488009_2296</name>
</gene>
<keyword evidence="3" id="KW-1185">Reference proteome</keyword>
<dbReference type="RefSeq" id="WP_089260751.1">
    <property type="nucleotide sequence ID" value="NZ_FZNV01000003.1"/>
</dbReference>
<protein>
    <submittedName>
        <fullName evidence="2">Methyltransferase domain-containing protein</fullName>
    </submittedName>
</protein>
<name>A0ABY1SHN0_9FLAO</name>
<dbReference type="GO" id="GO:0032259">
    <property type="term" value="P:methylation"/>
    <property type="evidence" value="ECO:0007669"/>
    <property type="project" value="UniProtKB-KW"/>
</dbReference>
<dbReference type="InterPro" id="IPR041698">
    <property type="entry name" value="Methyltransf_25"/>
</dbReference>
<proteinExistence type="predicted"/>
<organism evidence="2 3">
    <name type="scientific">Maribacter sedimenticola</name>
    <dbReference type="NCBI Taxonomy" id="228956"/>
    <lineage>
        <taxon>Bacteria</taxon>
        <taxon>Pseudomonadati</taxon>
        <taxon>Bacteroidota</taxon>
        <taxon>Flavobacteriia</taxon>
        <taxon>Flavobacteriales</taxon>
        <taxon>Flavobacteriaceae</taxon>
        <taxon>Maribacter</taxon>
    </lineage>
</organism>
<dbReference type="Gene3D" id="3.40.50.150">
    <property type="entry name" value="Vaccinia Virus protein VP39"/>
    <property type="match status" value="1"/>
</dbReference>
<keyword evidence="2" id="KW-0808">Transferase</keyword>
<sequence length="215" mass="24865">MAAFWETAFKNKKELWGMNPAKSAELTKDFFVENKIKNVLIPGIGYGRNAQPFIEHEIAVTGIEISKTAIKLANKHYGNDLNIFHGSVTKMPFDDQNYDGIFCFALIHLLDNKERKKLIKDCYHQLAENGYMVFTAVNKNASQFGKGTRISKDRYEILKGAKIFYYDQESVKEEFEKYGLIEILEVEENQPMYLIKCKKSKSTFHFTNNSAQKNY</sequence>
<dbReference type="GO" id="GO:0008168">
    <property type="term" value="F:methyltransferase activity"/>
    <property type="evidence" value="ECO:0007669"/>
    <property type="project" value="UniProtKB-KW"/>
</dbReference>
<reference evidence="2 3" key="1">
    <citation type="submission" date="2017-06" db="EMBL/GenBank/DDBJ databases">
        <authorList>
            <person name="Varghese N."/>
            <person name="Submissions S."/>
        </authorList>
    </citation>
    <scope>NUCLEOTIDE SEQUENCE [LARGE SCALE GENOMIC DNA]</scope>
    <source>
        <strain evidence="2 3">DSM 19840</strain>
    </source>
</reference>
<comment type="caution">
    <text evidence="2">The sequence shown here is derived from an EMBL/GenBank/DDBJ whole genome shotgun (WGS) entry which is preliminary data.</text>
</comment>
<dbReference type="Proteomes" id="UP000198337">
    <property type="component" value="Unassembled WGS sequence"/>
</dbReference>
<feature type="domain" description="Methyltransferase" evidence="1">
    <location>
        <begin position="39"/>
        <end position="130"/>
    </location>
</feature>
<evidence type="ECO:0000313" key="3">
    <source>
        <dbReference type="Proteomes" id="UP000198337"/>
    </source>
</evidence>
<keyword evidence="2" id="KW-0489">Methyltransferase</keyword>
<accession>A0ABY1SHN0</accession>